<dbReference type="InterPro" id="IPR004461">
    <property type="entry name" value="CO_DH/Ac-CoA_synth_bsu"/>
</dbReference>
<keyword evidence="4 10" id="KW-0808">Transferase</keyword>
<dbReference type="InterPro" id="IPR011254">
    <property type="entry name" value="Prismane-like_sf"/>
</dbReference>
<dbReference type="CDD" id="cd01917">
    <property type="entry name" value="ACS_2"/>
    <property type="match status" value="1"/>
</dbReference>
<keyword evidence="3" id="KW-0533">Nickel</keyword>
<evidence type="ECO:0000313" key="10">
    <source>
        <dbReference type="EMBL" id="SPF50100.1"/>
    </source>
</evidence>
<dbReference type="Pfam" id="PF19436">
    <property type="entry name" value="ACS_CODH_B_C"/>
    <property type="match status" value="1"/>
</dbReference>
<sequence length="722" mass="80618">MSVEQISEEVIKEPKKLLRKAYDGTITAMSYAEILLNRAIKDFGTEQIIGYPDTAYHLPVIMCLSGEKVTKLGELVPILNRLRNQVRTELTVENSKLWGESVLYAAEVIETISYLRGENPKEKPWTGFLGDPIVRKHGIKMVDWTIPGVAVILGRAKDSQAAKKIVENLMNKGFMIFLCDEIIEQCLEENVKIGEDYIAFPLGNFTQIIHAVNYAFRAGLAFGGIAPGDRAKHLDYQKRRVLAFVLHLGERDDVKVAASMGAIFMGFPVLTDQPLPAEDQIPDWYISEPDYEKIVPLAMEVRGIKLTSIDIPIPVNFGPAFEGETIRKADTYVEFGGGRTTSFELIHSVGPDDITDGKITVIGPEIDTVPEGTKMPLGIVVNVYGRKMQDDFEGVLERRIHYFTNYGEGIWHVAQRDMMWVRISKEARAKGFLIRHIGELLMAKLKQEFPAIIDRVEVVIYTEQAAVEENLIKAREVYKRRDDRMRTLTDDSVEDFYSCLLCQSFAPNHVCIVTPERVGLCGAVSWLDAKASFEIAPTGPNQPIPKGPAIDELKGMWKSCNDYLYTTSNNSLEEVNLYTIMDKPMTSCGCFEAIMAIIPEANGIMVTTREHSGMTPVGMTFSTLAGTCGGGYQTPGFMGIGRSYLVSKKFIPADGGLARIIWMPKELKEFLREDLVQRCIDEGLGEDFIDKIADESVGTTTDEIIPFLEEKGHPCFGLESLM</sequence>
<dbReference type="GO" id="GO:0051539">
    <property type="term" value="F:4 iron, 4 sulfur cluster binding"/>
    <property type="evidence" value="ECO:0007669"/>
    <property type="project" value="UniProtKB-KW"/>
</dbReference>
<dbReference type="NCBIfam" id="NF003379">
    <property type="entry name" value="PRK04456.1"/>
    <property type="match status" value="1"/>
</dbReference>
<evidence type="ECO:0000256" key="5">
    <source>
        <dbReference type="ARBA" id="ARBA00022723"/>
    </source>
</evidence>
<dbReference type="NCBIfam" id="NF040764">
    <property type="entry name" value="CODH_ACS_al_bet"/>
    <property type="match status" value="1"/>
</dbReference>
<evidence type="ECO:0000256" key="7">
    <source>
        <dbReference type="ARBA" id="ARBA00023014"/>
    </source>
</evidence>
<organism evidence="10 11">
    <name type="scientific">Candidatus Desulfosporosinus infrequens</name>
    <dbReference type="NCBI Taxonomy" id="2043169"/>
    <lineage>
        <taxon>Bacteria</taxon>
        <taxon>Bacillati</taxon>
        <taxon>Bacillota</taxon>
        <taxon>Clostridia</taxon>
        <taxon>Eubacteriales</taxon>
        <taxon>Desulfitobacteriaceae</taxon>
        <taxon>Desulfosporosinus</taxon>
    </lineage>
</organism>
<dbReference type="GO" id="GO:0043885">
    <property type="term" value="F:anaerobic carbon-monoxide dehydrogenase activity"/>
    <property type="evidence" value="ECO:0007669"/>
    <property type="project" value="InterPro"/>
</dbReference>
<evidence type="ECO:0000256" key="4">
    <source>
        <dbReference type="ARBA" id="ARBA00022679"/>
    </source>
</evidence>
<keyword evidence="2" id="KW-0004">4Fe-4S</keyword>
<dbReference type="Proteomes" id="UP000238916">
    <property type="component" value="Unassembled WGS sequence"/>
</dbReference>
<evidence type="ECO:0000313" key="11">
    <source>
        <dbReference type="Proteomes" id="UP000238916"/>
    </source>
</evidence>
<dbReference type="InterPro" id="IPR045822">
    <property type="entry name" value="ACS_CODH_B_C"/>
</dbReference>
<dbReference type="PANTHER" id="PTHR42281:SF1">
    <property type="entry name" value="ACETYL-COA DECARBONYLASE_SYNTHASE COMPLEX SUBUNIT BETA 1"/>
    <property type="match status" value="1"/>
</dbReference>
<evidence type="ECO:0000256" key="6">
    <source>
        <dbReference type="ARBA" id="ARBA00023004"/>
    </source>
</evidence>
<dbReference type="InterPro" id="IPR016099">
    <property type="entry name" value="Prismane-like_a/b-sand"/>
</dbReference>
<evidence type="ECO:0000256" key="2">
    <source>
        <dbReference type="ARBA" id="ARBA00022485"/>
    </source>
</evidence>
<dbReference type="AlphaFoldDB" id="A0A2U3LE35"/>
<dbReference type="Gene3D" id="3.30.1650.10">
    <property type="entry name" value="Bifunctional carbon monoxide dehydrogenase/acetyl-coa synthase(codh/acs), Chain M, domain 3"/>
    <property type="match status" value="1"/>
</dbReference>
<accession>A0A2U3LE35</accession>
<reference evidence="11" key="1">
    <citation type="submission" date="2018-02" db="EMBL/GenBank/DDBJ databases">
        <authorList>
            <person name="Hausmann B."/>
        </authorList>
    </citation>
    <scope>NUCLEOTIDE SEQUENCE [LARGE SCALE GENOMIC DNA]</scope>
    <source>
        <strain evidence="11">Peat soil MAG SbF1</strain>
    </source>
</reference>
<dbReference type="SUPFAM" id="SSF56821">
    <property type="entry name" value="Prismane protein-like"/>
    <property type="match status" value="1"/>
</dbReference>
<evidence type="ECO:0000256" key="1">
    <source>
        <dbReference type="ARBA" id="ARBA00012244"/>
    </source>
</evidence>
<dbReference type="EC" id="2.3.1.169" evidence="1"/>
<keyword evidence="5" id="KW-0479">Metal-binding</keyword>
<gene>
    <name evidence="10" type="primary">acsB</name>
    <name evidence="10" type="ORF">SBF1_470040</name>
</gene>
<evidence type="ECO:0000259" key="9">
    <source>
        <dbReference type="Pfam" id="PF19436"/>
    </source>
</evidence>
<proteinExistence type="predicted"/>
<dbReference type="Pfam" id="PF18537">
    <property type="entry name" value="CODH_A_N"/>
    <property type="match status" value="1"/>
</dbReference>
<dbReference type="OrthoDB" id="9759545at2"/>
<dbReference type="InterPro" id="IPR038571">
    <property type="entry name" value="CO_DH/Ac-CoA_synth_bsu_3_sf"/>
</dbReference>
<dbReference type="GO" id="GO:0006084">
    <property type="term" value="P:acetyl-CoA metabolic process"/>
    <property type="evidence" value="ECO:0007669"/>
    <property type="project" value="InterPro"/>
</dbReference>
<keyword evidence="6" id="KW-0408">Iron</keyword>
<dbReference type="GO" id="GO:0046872">
    <property type="term" value="F:metal ion binding"/>
    <property type="evidence" value="ECO:0007669"/>
    <property type="project" value="UniProtKB-KW"/>
</dbReference>
<feature type="domain" description="CO dehydrogenase/acetyl-CoA synthase complex beta subunit C-terminal" evidence="9">
    <location>
        <begin position="478"/>
        <end position="722"/>
    </location>
</feature>
<dbReference type="EMBL" id="OMOF01000412">
    <property type="protein sequence ID" value="SPF50100.1"/>
    <property type="molecule type" value="Genomic_DNA"/>
</dbReference>
<evidence type="ECO:0000259" key="8">
    <source>
        <dbReference type="Pfam" id="PF18537"/>
    </source>
</evidence>
<keyword evidence="10" id="KW-0012">Acyltransferase</keyword>
<dbReference type="GO" id="GO:0043884">
    <property type="term" value="F:CO-methylating acetyl-CoA synthase activity"/>
    <property type="evidence" value="ECO:0007669"/>
    <property type="project" value="UniProtKB-EC"/>
</dbReference>
<keyword evidence="7" id="KW-0411">Iron-sulfur</keyword>
<dbReference type="Gene3D" id="3.40.970.20">
    <property type="entry name" value="Carbon monoxide dehydrogenase alpha subunit. Chain D, domain 4"/>
    <property type="match status" value="1"/>
</dbReference>
<dbReference type="Gene3D" id="3.40.1470.10">
    <property type="entry name" value="Bifunctional carbon monoxide dehydrogenase/acetyl-coa synthase(codh/acs), Chain M, domain 5"/>
    <property type="match status" value="1"/>
</dbReference>
<dbReference type="Gene3D" id="1.10.8.190">
    <property type="entry name" value="Carbon monoxide dehydrogenase alpha subunit. Chain M, domain 1"/>
    <property type="match status" value="1"/>
</dbReference>
<dbReference type="Gene3D" id="3.40.50.2030">
    <property type="match status" value="1"/>
</dbReference>
<protein>
    <recommendedName>
        <fullName evidence="1">CO-methylating acetyl-CoA synthase</fullName>
        <ecNumber evidence="1">2.3.1.169</ecNumber>
    </recommendedName>
</protein>
<dbReference type="Pfam" id="PF03598">
    <property type="entry name" value="CdhC"/>
    <property type="match status" value="1"/>
</dbReference>
<dbReference type="NCBIfam" id="NF007078">
    <property type="entry name" value="PRK09529.1"/>
    <property type="match status" value="1"/>
</dbReference>
<dbReference type="InterPro" id="IPR041350">
    <property type="entry name" value="CODH_A_N"/>
</dbReference>
<feature type="domain" description="Carbon monoxide dehydrogenase subunit alpha ,N-terminal" evidence="8">
    <location>
        <begin position="33"/>
        <end position="115"/>
    </location>
</feature>
<name>A0A2U3LE35_9FIRM</name>
<evidence type="ECO:0000256" key="3">
    <source>
        <dbReference type="ARBA" id="ARBA00022596"/>
    </source>
</evidence>
<dbReference type="NCBIfam" id="TIGR00316">
    <property type="entry name" value="cdhC"/>
    <property type="match status" value="1"/>
</dbReference>
<dbReference type="PANTHER" id="PTHR42281">
    <property type="match status" value="1"/>
</dbReference>